<keyword evidence="3 6" id="KW-0812">Transmembrane</keyword>
<evidence type="ECO:0000256" key="3">
    <source>
        <dbReference type="ARBA" id="ARBA00022692"/>
    </source>
</evidence>
<evidence type="ECO:0000256" key="6">
    <source>
        <dbReference type="SAM" id="Phobius"/>
    </source>
</evidence>
<evidence type="ECO:0000256" key="4">
    <source>
        <dbReference type="ARBA" id="ARBA00022989"/>
    </source>
</evidence>
<evidence type="ECO:0000313" key="8">
    <source>
        <dbReference type="Proteomes" id="UP000231542"/>
    </source>
</evidence>
<keyword evidence="4 6" id="KW-1133">Transmembrane helix</keyword>
<dbReference type="GO" id="GO:0016020">
    <property type="term" value="C:membrane"/>
    <property type="evidence" value="ECO:0007669"/>
    <property type="project" value="UniProtKB-SubCell"/>
</dbReference>
<dbReference type="PANTHER" id="PTHR30093">
    <property type="entry name" value="GENERAL SECRETION PATHWAY PROTEIN G"/>
    <property type="match status" value="1"/>
</dbReference>
<dbReference type="AlphaFoldDB" id="A0A2H0YZ04"/>
<sequence>MSLLRNKKGFTLIELLVVIAIVGLLATIAIVAMNSARQASRDTKRIADIKQIASALEIYFNDFDAYPKNGQVAGGYNEYDETSPTPLYGYSWDSSCGGGSSSDAFLTPLSISGIMRITPDDPNSNNANTCYLYTSTHDGTDYIDGYYLMAYLEGQDGEQICGLGGIETEYICLKNL</sequence>
<evidence type="ECO:0000256" key="5">
    <source>
        <dbReference type="ARBA" id="ARBA00023136"/>
    </source>
</evidence>
<accession>A0A2H0YZ04</accession>
<comment type="subcellular location">
    <subcellularLocation>
        <location evidence="1">Membrane</location>
        <topology evidence="1">Single-pass membrane protein</topology>
    </subcellularLocation>
</comment>
<dbReference type="Gene3D" id="3.30.700.10">
    <property type="entry name" value="Glycoprotein, Type 4 Pilin"/>
    <property type="match status" value="1"/>
</dbReference>
<protein>
    <recommendedName>
        <fullName evidence="9">Type II secretion system protein GspG C-terminal domain-containing protein</fullName>
    </recommendedName>
</protein>
<dbReference type="InterPro" id="IPR012902">
    <property type="entry name" value="N_methyl_site"/>
</dbReference>
<comment type="caution">
    <text evidence="7">The sequence shown here is derived from an EMBL/GenBank/DDBJ whole genome shotgun (WGS) entry which is preliminary data.</text>
</comment>
<dbReference type="PANTHER" id="PTHR30093:SF44">
    <property type="entry name" value="TYPE II SECRETION SYSTEM CORE PROTEIN G"/>
    <property type="match status" value="1"/>
</dbReference>
<dbReference type="Pfam" id="PF07963">
    <property type="entry name" value="N_methyl"/>
    <property type="match status" value="1"/>
</dbReference>
<organism evidence="7 8">
    <name type="scientific">Candidatus Kerfeldbacteria bacterium CG08_land_8_20_14_0_20_40_16</name>
    <dbReference type="NCBI Taxonomy" id="2014244"/>
    <lineage>
        <taxon>Bacteria</taxon>
        <taxon>Candidatus Kerfeldiibacteriota</taxon>
    </lineage>
</organism>
<reference evidence="7 8" key="1">
    <citation type="submission" date="2017-09" db="EMBL/GenBank/DDBJ databases">
        <title>Depth-based differentiation of microbial function through sediment-hosted aquifers and enrichment of novel symbionts in the deep terrestrial subsurface.</title>
        <authorList>
            <person name="Probst A.J."/>
            <person name="Ladd B."/>
            <person name="Jarett J.K."/>
            <person name="Geller-Mcgrath D.E."/>
            <person name="Sieber C.M."/>
            <person name="Emerson J.B."/>
            <person name="Anantharaman K."/>
            <person name="Thomas B.C."/>
            <person name="Malmstrom R."/>
            <person name="Stieglmeier M."/>
            <person name="Klingl A."/>
            <person name="Woyke T."/>
            <person name="Ryan C.M."/>
            <person name="Banfield J.F."/>
        </authorList>
    </citation>
    <scope>NUCLEOTIDE SEQUENCE [LARGE SCALE GENOMIC DNA]</scope>
    <source>
        <strain evidence="7">CG08_land_8_20_14_0_20_40_16</strain>
    </source>
</reference>
<evidence type="ECO:0000256" key="2">
    <source>
        <dbReference type="ARBA" id="ARBA00022481"/>
    </source>
</evidence>
<dbReference type="GO" id="GO:0015628">
    <property type="term" value="P:protein secretion by the type II secretion system"/>
    <property type="evidence" value="ECO:0007669"/>
    <property type="project" value="InterPro"/>
</dbReference>
<keyword evidence="5 6" id="KW-0472">Membrane</keyword>
<dbReference type="InterPro" id="IPR045584">
    <property type="entry name" value="Pilin-like"/>
</dbReference>
<gene>
    <name evidence="7" type="ORF">COT24_00675</name>
</gene>
<dbReference type="Proteomes" id="UP000231542">
    <property type="component" value="Unassembled WGS sequence"/>
</dbReference>
<evidence type="ECO:0000256" key="1">
    <source>
        <dbReference type="ARBA" id="ARBA00004167"/>
    </source>
</evidence>
<evidence type="ECO:0000313" key="7">
    <source>
        <dbReference type="EMBL" id="PIS42972.1"/>
    </source>
</evidence>
<proteinExistence type="predicted"/>
<keyword evidence="2" id="KW-0488">Methylation</keyword>
<feature type="transmembrane region" description="Helical" evidence="6">
    <location>
        <begin position="12"/>
        <end position="33"/>
    </location>
</feature>
<dbReference type="PROSITE" id="PS00409">
    <property type="entry name" value="PROKAR_NTER_METHYL"/>
    <property type="match status" value="1"/>
</dbReference>
<name>A0A2H0YZ04_9BACT</name>
<dbReference type="InterPro" id="IPR000983">
    <property type="entry name" value="Bac_GSPG_pilin"/>
</dbReference>
<dbReference type="EMBL" id="PEXU01000009">
    <property type="protein sequence ID" value="PIS42972.1"/>
    <property type="molecule type" value="Genomic_DNA"/>
</dbReference>
<evidence type="ECO:0008006" key="9">
    <source>
        <dbReference type="Google" id="ProtNLM"/>
    </source>
</evidence>
<dbReference type="NCBIfam" id="TIGR02532">
    <property type="entry name" value="IV_pilin_GFxxxE"/>
    <property type="match status" value="1"/>
</dbReference>
<dbReference type="SUPFAM" id="SSF54523">
    <property type="entry name" value="Pili subunits"/>
    <property type="match status" value="1"/>
</dbReference>
<dbReference type="PRINTS" id="PR00813">
    <property type="entry name" value="BCTERIALGSPG"/>
</dbReference>
<dbReference type="GO" id="GO:0015627">
    <property type="term" value="C:type II protein secretion system complex"/>
    <property type="evidence" value="ECO:0007669"/>
    <property type="project" value="InterPro"/>
</dbReference>